<keyword evidence="2" id="KW-0813">Transport</keyword>
<dbReference type="Gene3D" id="3.30.1360.60">
    <property type="entry name" value="Glucose permease domain IIB"/>
    <property type="match status" value="1"/>
</dbReference>
<evidence type="ECO:0000256" key="5">
    <source>
        <dbReference type="ARBA" id="ARBA00022679"/>
    </source>
</evidence>
<keyword evidence="3" id="KW-1003">Cell membrane</keyword>
<keyword evidence="16" id="KW-1185">Reference proteome</keyword>
<dbReference type="InterPro" id="IPR001996">
    <property type="entry name" value="PTS_IIB_1"/>
</dbReference>
<evidence type="ECO:0000256" key="2">
    <source>
        <dbReference type="ARBA" id="ARBA00022448"/>
    </source>
</evidence>
<name>A0ABW8R9T5_9BACI</name>
<keyword evidence="8" id="KW-0418">Kinase</keyword>
<evidence type="ECO:0000256" key="7">
    <source>
        <dbReference type="ARBA" id="ARBA00022692"/>
    </source>
</evidence>
<dbReference type="GO" id="GO:0016740">
    <property type="term" value="F:transferase activity"/>
    <property type="evidence" value="ECO:0007669"/>
    <property type="project" value="UniProtKB-KW"/>
</dbReference>
<evidence type="ECO:0000256" key="10">
    <source>
        <dbReference type="ARBA" id="ARBA00023136"/>
    </source>
</evidence>
<feature type="transmembrane region" description="Helical" evidence="12">
    <location>
        <begin position="91"/>
        <end position="109"/>
    </location>
</feature>
<evidence type="ECO:0000259" key="14">
    <source>
        <dbReference type="PROSITE" id="PS51103"/>
    </source>
</evidence>
<comment type="caution">
    <text evidence="15">The sequence shown here is derived from an EMBL/GenBank/DDBJ whole genome shotgun (WGS) entry which is preliminary data.</text>
</comment>
<feature type="transmembrane region" description="Helical" evidence="12">
    <location>
        <begin position="129"/>
        <end position="152"/>
    </location>
</feature>
<feature type="transmembrane region" description="Helical" evidence="12">
    <location>
        <begin position="276"/>
        <end position="294"/>
    </location>
</feature>
<feature type="transmembrane region" description="Helical" evidence="12">
    <location>
        <begin position="386"/>
        <end position="406"/>
    </location>
</feature>
<dbReference type="Pfam" id="PF02378">
    <property type="entry name" value="PTS_EIIC"/>
    <property type="match status" value="1"/>
</dbReference>
<proteinExistence type="predicted"/>
<feature type="transmembrane region" description="Helical" evidence="12">
    <location>
        <begin position="328"/>
        <end position="347"/>
    </location>
</feature>
<dbReference type="InterPro" id="IPR013013">
    <property type="entry name" value="PTS_EIIC_1"/>
</dbReference>
<dbReference type="SUPFAM" id="SSF55604">
    <property type="entry name" value="Glucose permease domain IIB"/>
    <property type="match status" value="1"/>
</dbReference>
<dbReference type="Pfam" id="PF00367">
    <property type="entry name" value="PTS_EIIB"/>
    <property type="match status" value="1"/>
</dbReference>
<feature type="domain" description="PTS EIIB type-1" evidence="13">
    <location>
        <begin position="438"/>
        <end position="516"/>
    </location>
</feature>
<organism evidence="15 16">
    <name type="scientific">Bacillus salipaludis</name>
    <dbReference type="NCBI Taxonomy" id="2547811"/>
    <lineage>
        <taxon>Bacteria</taxon>
        <taxon>Bacillati</taxon>
        <taxon>Bacillota</taxon>
        <taxon>Bacilli</taxon>
        <taxon>Bacillales</taxon>
        <taxon>Bacillaceae</taxon>
        <taxon>Bacillus</taxon>
    </lineage>
</organism>
<gene>
    <name evidence="15" type="ORF">ACJEBI_01725</name>
</gene>
<evidence type="ECO:0000256" key="12">
    <source>
        <dbReference type="SAM" id="Phobius"/>
    </source>
</evidence>
<reference evidence="15 16" key="1">
    <citation type="submission" date="2024-11" db="EMBL/GenBank/DDBJ databases">
        <authorList>
            <person name="Lucas J.A."/>
        </authorList>
    </citation>
    <scope>NUCLEOTIDE SEQUENCE [LARGE SCALE GENOMIC DNA]</scope>
    <source>
        <strain evidence="15 16">Z 5.4</strain>
    </source>
</reference>
<dbReference type="PROSITE" id="PS51098">
    <property type="entry name" value="PTS_EIIB_TYPE_1"/>
    <property type="match status" value="1"/>
</dbReference>
<keyword evidence="6" id="KW-0598">Phosphotransferase system</keyword>
<dbReference type="PANTHER" id="PTHR30009:SF12">
    <property type="entry name" value="PHOSPHOTRANSFERASE IIC COMPONENT GLVC"/>
    <property type="match status" value="1"/>
</dbReference>
<feature type="active site" description="Phosphocysteine intermediate; for EIIB activity" evidence="11">
    <location>
        <position position="460"/>
    </location>
</feature>
<evidence type="ECO:0000313" key="15">
    <source>
        <dbReference type="EMBL" id="MFK9090200.1"/>
    </source>
</evidence>
<feature type="transmembrane region" description="Helical" evidence="12">
    <location>
        <begin position="173"/>
        <end position="196"/>
    </location>
</feature>
<dbReference type="Proteomes" id="UP001623041">
    <property type="component" value="Unassembled WGS sequence"/>
</dbReference>
<dbReference type="PROSITE" id="PS51103">
    <property type="entry name" value="PTS_EIIC_TYPE_1"/>
    <property type="match status" value="1"/>
</dbReference>
<accession>A0ABW8R9T5</accession>
<feature type="domain" description="PTS EIIC type-1" evidence="14">
    <location>
        <begin position="1"/>
        <end position="418"/>
    </location>
</feature>
<evidence type="ECO:0000256" key="3">
    <source>
        <dbReference type="ARBA" id="ARBA00022475"/>
    </source>
</evidence>
<keyword evidence="4" id="KW-0762">Sugar transport</keyword>
<feature type="transmembrane region" description="Helical" evidence="12">
    <location>
        <begin position="12"/>
        <end position="38"/>
    </location>
</feature>
<dbReference type="PANTHER" id="PTHR30009">
    <property type="entry name" value="CYTOCHROME C-TYPE SYNTHESIS PROTEIN AND PTS TRANSMEMBRANE COMPONENT"/>
    <property type="match status" value="1"/>
</dbReference>
<evidence type="ECO:0000256" key="4">
    <source>
        <dbReference type="ARBA" id="ARBA00022597"/>
    </source>
</evidence>
<evidence type="ECO:0000256" key="1">
    <source>
        <dbReference type="ARBA" id="ARBA00004651"/>
    </source>
</evidence>
<dbReference type="InterPro" id="IPR003352">
    <property type="entry name" value="PTS_EIIC"/>
</dbReference>
<evidence type="ECO:0000256" key="9">
    <source>
        <dbReference type="ARBA" id="ARBA00022989"/>
    </source>
</evidence>
<dbReference type="EMBL" id="JBJHQH010000001">
    <property type="protein sequence ID" value="MFK9090200.1"/>
    <property type="molecule type" value="Genomic_DNA"/>
</dbReference>
<sequence length="516" mass="57216">MLQKVQRFGGAMMGPVMLMIFSSILIGLSSIFMNSAIMGSIADETSDWFKVWSLMYDAGYAIFAQLPLMFVVSFPLKLANKAQGKACVESLLIYLIFNYYIQGILGFWGKAFNVDFSQEVGGTSGLTMIAGIKTLDMNIIGAILVAAIVVFIHDKFYEKKLPDVLNAFQGSSLVVIIGTVVMLPFALVICWIWPIVQHGFINMQEFLSNSGNVGVFLFTFLERITIPTGLHHFLWVPFDMGPVVQPDGNWGHWLSHFKEFAASTKPLKELYPTGGFALYGNCAVWGIPAISLAMYKLARPENKKKIISLLLPITITAMLTGVTEPVEFTFLFIAPVLFVVHALLAALLSTVLSLFGVMGYQGGGLIDYFTINWIPMLKNHSSTVVTHIVIGIIFFFIYYVVFYFSIKKFNIMTPGRAEELETVEEDNPAIQNGVSPFATQARQILVALGGKENIKAVTNCMTRLRVIVEEESLLADDEVFQKAKAHGVVRKGKAIQVIIGMNVENMKTEFDKLLGK</sequence>
<dbReference type="InterPro" id="IPR036878">
    <property type="entry name" value="Glu_permease_IIB"/>
</dbReference>
<dbReference type="InterPro" id="IPR010975">
    <property type="entry name" value="PTS_IIBC_a_glc"/>
</dbReference>
<dbReference type="NCBIfam" id="TIGR00826">
    <property type="entry name" value="EIIB_glc"/>
    <property type="match status" value="1"/>
</dbReference>
<evidence type="ECO:0000256" key="8">
    <source>
        <dbReference type="ARBA" id="ARBA00022777"/>
    </source>
</evidence>
<feature type="transmembrane region" description="Helical" evidence="12">
    <location>
        <begin position="58"/>
        <end position="79"/>
    </location>
</feature>
<feature type="transmembrane region" description="Helical" evidence="12">
    <location>
        <begin position="306"/>
        <end position="322"/>
    </location>
</feature>
<evidence type="ECO:0000256" key="6">
    <source>
        <dbReference type="ARBA" id="ARBA00022683"/>
    </source>
</evidence>
<evidence type="ECO:0000259" key="13">
    <source>
        <dbReference type="PROSITE" id="PS51098"/>
    </source>
</evidence>
<keyword evidence="9 12" id="KW-1133">Transmembrane helix</keyword>
<dbReference type="CDD" id="cd00212">
    <property type="entry name" value="PTS_IIB_glc"/>
    <property type="match status" value="1"/>
</dbReference>
<feature type="transmembrane region" description="Helical" evidence="12">
    <location>
        <begin position="354"/>
        <end position="374"/>
    </location>
</feature>
<dbReference type="RefSeq" id="WP_406578900.1">
    <property type="nucleotide sequence ID" value="NZ_JBJHQH010000001.1"/>
</dbReference>
<evidence type="ECO:0000313" key="16">
    <source>
        <dbReference type="Proteomes" id="UP001623041"/>
    </source>
</evidence>
<dbReference type="PROSITE" id="PS01035">
    <property type="entry name" value="PTS_EIIB_TYPE_1_CYS"/>
    <property type="match status" value="1"/>
</dbReference>
<protein>
    <submittedName>
        <fullName evidence="15">Alpha-glucoside-specific PTS transporter subunit IIBC</fullName>
        <ecNumber evidence="15">2.7.1.-</ecNumber>
    </submittedName>
</protein>
<keyword evidence="10 12" id="KW-0472">Membrane</keyword>
<dbReference type="NCBIfam" id="TIGR02005">
    <property type="entry name" value="PTS-IIBC-alpha"/>
    <property type="match status" value="1"/>
</dbReference>
<keyword evidence="7 12" id="KW-0812">Transmembrane</keyword>
<comment type="subcellular location">
    <subcellularLocation>
        <location evidence="1">Cell membrane</location>
        <topology evidence="1">Multi-pass membrane protein</topology>
    </subcellularLocation>
</comment>
<evidence type="ECO:0000256" key="11">
    <source>
        <dbReference type="PROSITE-ProRule" id="PRU00421"/>
    </source>
</evidence>
<keyword evidence="5 15" id="KW-0808">Transferase</keyword>
<dbReference type="InterPro" id="IPR018113">
    <property type="entry name" value="PTrfase_EIIB_Cys"/>
</dbReference>
<dbReference type="EC" id="2.7.1.-" evidence="15"/>
<dbReference type="InterPro" id="IPR050429">
    <property type="entry name" value="PTS_Glucose_EIICBA"/>
</dbReference>